<dbReference type="InterPro" id="IPR010905">
    <property type="entry name" value="Glyco_hydro_88"/>
</dbReference>
<dbReference type="GO" id="GO:0016787">
    <property type="term" value="F:hydrolase activity"/>
    <property type="evidence" value="ECO:0007669"/>
    <property type="project" value="UniProtKB-KW"/>
</dbReference>
<dbReference type="Proteomes" id="UP001589585">
    <property type="component" value="Unassembled WGS sequence"/>
</dbReference>
<dbReference type="Gene3D" id="1.50.10.10">
    <property type="match status" value="1"/>
</dbReference>
<dbReference type="InterPro" id="IPR008928">
    <property type="entry name" value="6-hairpin_glycosidase_sf"/>
</dbReference>
<dbReference type="InterPro" id="IPR052369">
    <property type="entry name" value="UG_Glycosaminoglycan_Hydrolase"/>
</dbReference>
<name>A0ABV5FFG1_9FLAO</name>
<dbReference type="InterPro" id="IPR012341">
    <property type="entry name" value="6hp_glycosidase-like_sf"/>
</dbReference>
<keyword evidence="4" id="KW-1185">Reference proteome</keyword>
<proteinExistence type="inferred from homology"/>
<evidence type="ECO:0000313" key="4">
    <source>
        <dbReference type="Proteomes" id="UP001589585"/>
    </source>
</evidence>
<evidence type="ECO:0000313" key="3">
    <source>
        <dbReference type="EMBL" id="MFB9058094.1"/>
    </source>
</evidence>
<organism evidence="3 4">
    <name type="scientific">Mariniflexile ostreae</name>
    <dbReference type="NCBI Taxonomy" id="1520892"/>
    <lineage>
        <taxon>Bacteria</taxon>
        <taxon>Pseudomonadati</taxon>
        <taxon>Bacteroidota</taxon>
        <taxon>Flavobacteriia</taxon>
        <taxon>Flavobacteriales</taxon>
        <taxon>Flavobacteriaceae</taxon>
        <taxon>Mariniflexile</taxon>
    </lineage>
</organism>
<keyword evidence="1 3" id="KW-0378">Hydrolase</keyword>
<protein>
    <submittedName>
        <fullName evidence="3">Glycoside hydrolase family 88 protein</fullName>
    </submittedName>
</protein>
<dbReference type="PANTHER" id="PTHR36845:SF1">
    <property type="entry name" value="HYDROLASE, PUTATIVE (AFU_ORTHOLOGUE AFUA_7G05090)-RELATED"/>
    <property type="match status" value="1"/>
</dbReference>
<evidence type="ECO:0000256" key="1">
    <source>
        <dbReference type="ARBA" id="ARBA00022801"/>
    </source>
</evidence>
<reference evidence="3 4" key="1">
    <citation type="submission" date="2024-09" db="EMBL/GenBank/DDBJ databases">
        <authorList>
            <person name="Sun Q."/>
            <person name="Mori K."/>
        </authorList>
    </citation>
    <scope>NUCLEOTIDE SEQUENCE [LARGE SCALE GENOMIC DNA]</scope>
    <source>
        <strain evidence="3 4">CECT 8622</strain>
    </source>
</reference>
<evidence type="ECO:0000256" key="2">
    <source>
        <dbReference type="ARBA" id="ARBA00038358"/>
    </source>
</evidence>
<dbReference type="RefSeq" id="WP_379862335.1">
    <property type="nucleotide sequence ID" value="NZ_JBHMFC010000103.1"/>
</dbReference>
<comment type="similarity">
    <text evidence="2">Belongs to the glycosyl hydrolase 88 family.</text>
</comment>
<comment type="caution">
    <text evidence="3">The sequence shown here is derived from an EMBL/GenBank/DDBJ whole genome shotgun (WGS) entry which is preliminary data.</text>
</comment>
<dbReference type="Pfam" id="PF07470">
    <property type="entry name" value="Glyco_hydro_88"/>
    <property type="match status" value="1"/>
</dbReference>
<dbReference type="PANTHER" id="PTHR36845">
    <property type="entry name" value="HYDROLASE, PUTATIVE (AFU_ORTHOLOGUE AFUA_7G05090)-RELATED"/>
    <property type="match status" value="1"/>
</dbReference>
<gene>
    <name evidence="3" type="ORF">ACFFU9_15225</name>
</gene>
<sequence>MPVLLAYQKSNEDFTEKPLVFADKQMSLLLNDALAANRIPRTIDENGDMHFTNFGFDWTEGFFPGTCWYLYEVTKEEKWKHAAQKFQKQFEDHKYKTTNHDLGFIFNCSYGNGYRLTKNEAFKKVLITAGDSLIIRFNPVVGSIKSWDVDRGWQSEKGWKFPVIIDNMMNLEMLFELSELTGDDKYKKVAIAHADTTLKNHFREDNSSYHVVDYEPETGEVRSKQTAQGFANESVWARGQAWGIYGYTMCYRFTKDEKYLEQAQKIAEYILNYNGMPEDGIPYWDYNDPEIPNSPRDASAAAITASALIELNEYTKGKYEDAVDVILGSLASEVYTAKLGENKNFILKHSVGSIPHNNEIDVLLNYADYYYVEALIRYKKYKSK</sequence>
<accession>A0ABV5FFG1</accession>
<dbReference type="SUPFAM" id="SSF48208">
    <property type="entry name" value="Six-hairpin glycosidases"/>
    <property type="match status" value="1"/>
</dbReference>
<dbReference type="EMBL" id="JBHMFC010000103">
    <property type="protein sequence ID" value="MFB9058094.1"/>
    <property type="molecule type" value="Genomic_DNA"/>
</dbReference>